<dbReference type="PRINTS" id="PR00838">
    <property type="entry name" value="V5ALLERGEN"/>
</dbReference>
<name>A0A1D1VQZ6_RAMVA</name>
<dbReference type="PANTHER" id="PTHR10334">
    <property type="entry name" value="CYSTEINE-RICH SECRETORY PROTEIN-RELATED"/>
    <property type="match status" value="1"/>
</dbReference>
<dbReference type="PRINTS" id="PR00837">
    <property type="entry name" value="V5TPXLIKE"/>
</dbReference>
<dbReference type="InterPro" id="IPR013871">
    <property type="entry name" value="Cysteine_rich_secretory"/>
</dbReference>
<evidence type="ECO:0000313" key="4">
    <source>
        <dbReference type="Proteomes" id="UP000186922"/>
    </source>
</evidence>
<reference evidence="3 4" key="1">
    <citation type="journal article" date="2016" name="Nat. Commun.">
        <title>Extremotolerant tardigrade genome and improved radiotolerance of human cultured cells by tardigrade-unique protein.</title>
        <authorList>
            <person name="Hashimoto T."/>
            <person name="Horikawa D.D."/>
            <person name="Saito Y."/>
            <person name="Kuwahara H."/>
            <person name="Kozuka-Hata H."/>
            <person name="Shin-I T."/>
            <person name="Minakuchi Y."/>
            <person name="Ohishi K."/>
            <person name="Motoyama A."/>
            <person name="Aizu T."/>
            <person name="Enomoto A."/>
            <person name="Kondo K."/>
            <person name="Tanaka S."/>
            <person name="Hara Y."/>
            <person name="Koshikawa S."/>
            <person name="Sagara H."/>
            <person name="Miura T."/>
            <person name="Yokobori S."/>
            <person name="Miyagawa K."/>
            <person name="Suzuki Y."/>
            <person name="Kubo T."/>
            <person name="Oyama M."/>
            <person name="Kohara Y."/>
            <person name="Fujiyama A."/>
            <person name="Arakawa K."/>
            <person name="Katayama T."/>
            <person name="Toyoda A."/>
            <person name="Kunieda T."/>
        </authorList>
    </citation>
    <scope>NUCLEOTIDE SEQUENCE [LARGE SCALE GENOMIC DNA]</scope>
    <source>
        <strain evidence="3 4">YOKOZUNA-1</strain>
    </source>
</reference>
<accession>A0A1D1VQZ6</accession>
<proteinExistence type="predicted"/>
<dbReference type="Gene3D" id="3.40.33.10">
    <property type="entry name" value="CAP"/>
    <property type="match status" value="1"/>
</dbReference>
<dbReference type="EMBL" id="BDGG01000008">
    <property type="protein sequence ID" value="GAV02148.1"/>
    <property type="molecule type" value="Genomic_DNA"/>
</dbReference>
<keyword evidence="4" id="KW-1185">Reference proteome</keyword>
<dbReference type="GO" id="GO:0005576">
    <property type="term" value="C:extracellular region"/>
    <property type="evidence" value="ECO:0007669"/>
    <property type="project" value="InterPro"/>
</dbReference>
<evidence type="ECO:0000259" key="2">
    <source>
        <dbReference type="SMART" id="SM00198"/>
    </source>
</evidence>
<dbReference type="Pfam" id="PF08562">
    <property type="entry name" value="Crisp"/>
    <property type="match status" value="1"/>
</dbReference>
<feature type="domain" description="SCP" evidence="2">
    <location>
        <begin position="111"/>
        <end position="249"/>
    </location>
</feature>
<dbReference type="Pfam" id="PF00188">
    <property type="entry name" value="CAP"/>
    <property type="match status" value="1"/>
</dbReference>
<gene>
    <name evidence="3" type="primary">RvY_12749-1</name>
    <name evidence="3" type="synonym">RvY_12749.1</name>
    <name evidence="3" type="ORF">RvY_12749</name>
</gene>
<evidence type="ECO:0000313" key="3">
    <source>
        <dbReference type="EMBL" id="GAV02148.1"/>
    </source>
</evidence>
<feature type="chain" id="PRO_5008898753" description="SCP domain-containing protein" evidence="1">
    <location>
        <begin position="22"/>
        <end position="334"/>
    </location>
</feature>
<dbReference type="STRING" id="947166.A0A1D1VQZ6"/>
<keyword evidence="1" id="KW-0732">Signal</keyword>
<dbReference type="PROSITE" id="PS01010">
    <property type="entry name" value="CRISP_2"/>
    <property type="match status" value="1"/>
</dbReference>
<dbReference type="InterPro" id="IPR042076">
    <property type="entry name" value="Crisp-like_dom"/>
</dbReference>
<dbReference type="Gene3D" id="1.10.10.740">
    <property type="entry name" value="Crisp domain"/>
    <property type="match status" value="1"/>
</dbReference>
<dbReference type="SUPFAM" id="SSF55797">
    <property type="entry name" value="PR-1-like"/>
    <property type="match status" value="1"/>
</dbReference>
<comment type="caution">
    <text evidence="3">The sequence shown here is derived from an EMBL/GenBank/DDBJ whole genome shotgun (WGS) entry which is preliminary data.</text>
</comment>
<dbReference type="OrthoDB" id="737510at2759"/>
<dbReference type="InterPro" id="IPR002413">
    <property type="entry name" value="V5_allergen-like"/>
</dbReference>
<dbReference type="SMART" id="SM00198">
    <property type="entry name" value="SCP"/>
    <property type="match status" value="1"/>
</dbReference>
<dbReference type="Proteomes" id="UP000186922">
    <property type="component" value="Unassembled WGS sequence"/>
</dbReference>
<organism evidence="3 4">
    <name type="scientific">Ramazzottius varieornatus</name>
    <name type="common">Water bear</name>
    <name type="synonym">Tardigrade</name>
    <dbReference type="NCBI Taxonomy" id="947166"/>
    <lineage>
        <taxon>Eukaryota</taxon>
        <taxon>Metazoa</taxon>
        <taxon>Ecdysozoa</taxon>
        <taxon>Tardigrada</taxon>
        <taxon>Eutardigrada</taxon>
        <taxon>Parachela</taxon>
        <taxon>Hypsibioidea</taxon>
        <taxon>Ramazzottiidae</taxon>
        <taxon>Ramazzottius</taxon>
    </lineage>
</organism>
<dbReference type="InterPro" id="IPR014044">
    <property type="entry name" value="CAP_dom"/>
</dbReference>
<dbReference type="InterPro" id="IPR001283">
    <property type="entry name" value="CRISP-related"/>
</dbReference>
<sequence length="334" mass="36782">MITMYSLIITVCALALVKVDCATYMEDHRKPGGKPMDMDALTALGVTPVSGEGPEGLNHTHAPGEDLTNHTHEATPVKIPDVEDALAAVTVNGTADEIADRWGPTDTSDPVVQFTIVDLHNSYRRRHPAANMLMMRWSTEAADLAQAWANNCTFNYSECAVRNTSMYECGQTIARSSFQMSWNATLQLWYNQVKDFRFNQDPTGSGIVGDFTQMVWAKTWQVGCGYHFCSTSGFHLYVCNYCPSGNDKCSLNKPFEPSPDRGRVCDRCGGPSASTCHKGLCTNQCEQRNELSNCDKADGHFPALFPDGCSTDKNAEFKTSCNATCECKEKGLLY</sequence>
<dbReference type="InterPro" id="IPR018244">
    <property type="entry name" value="Allrgn_V5/Tpx1_CS"/>
</dbReference>
<feature type="signal peptide" evidence="1">
    <location>
        <begin position="1"/>
        <end position="21"/>
    </location>
</feature>
<dbReference type="SUPFAM" id="SSF57546">
    <property type="entry name" value="Crisp domain-like"/>
    <property type="match status" value="1"/>
</dbReference>
<protein>
    <recommendedName>
        <fullName evidence="2">SCP domain-containing protein</fullName>
    </recommendedName>
</protein>
<dbReference type="InterPro" id="IPR035940">
    <property type="entry name" value="CAP_sf"/>
</dbReference>
<dbReference type="AlphaFoldDB" id="A0A1D1VQZ6"/>
<evidence type="ECO:0000256" key="1">
    <source>
        <dbReference type="SAM" id="SignalP"/>
    </source>
</evidence>